<dbReference type="PANTHER" id="PTHR42905">
    <property type="entry name" value="PHOSPHOENOLPYRUVATE CARBOXYLASE"/>
    <property type="match status" value="1"/>
</dbReference>
<keyword evidence="2" id="KW-0456">Lyase</keyword>
<reference evidence="2" key="1">
    <citation type="submission" date="2022-02" db="EMBL/GenBank/DDBJ databases">
        <title>Emergence and expansion in Europe of a Vibrio aestuarianus clonal complex pathogenic for oysters.</title>
        <authorList>
            <person name="Mesnil A."/>
            <person name="Travers M.-A."/>
        </authorList>
    </citation>
    <scope>NUCLEOTIDE SEQUENCE</scope>
    <source>
        <strain evidence="2">19_064_15T1</strain>
    </source>
</reference>
<dbReference type="Proteomes" id="UP001140978">
    <property type="component" value="Unassembled WGS sequence"/>
</dbReference>
<dbReference type="AlphaFoldDB" id="A0A9X4F939"/>
<dbReference type="Gene3D" id="3.20.20.60">
    <property type="entry name" value="Phosphoenolpyruvate-binding domains"/>
    <property type="match status" value="1"/>
</dbReference>
<evidence type="ECO:0000313" key="2">
    <source>
        <dbReference type="EMBL" id="MDE1347336.1"/>
    </source>
</evidence>
<dbReference type="InterPro" id="IPR015813">
    <property type="entry name" value="Pyrv/PenolPyrv_kinase-like_dom"/>
</dbReference>
<dbReference type="RefSeq" id="WP_274676138.1">
    <property type="nucleotide sequence ID" value="NZ_JAKNAX010000036.1"/>
</dbReference>
<dbReference type="Pfam" id="PF13714">
    <property type="entry name" value="PEP_mutase"/>
    <property type="match status" value="1"/>
</dbReference>
<name>A0A9X4F939_9VIBR</name>
<dbReference type="SUPFAM" id="SSF51621">
    <property type="entry name" value="Phosphoenolpyruvate/pyruvate domain"/>
    <property type="match status" value="1"/>
</dbReference>
<evidence type="ECO:0000313" key="3">
    <source>
        <dbReference type="Proteomes" id="UP001140978"/>
    </source>
</evidence>
<dbReference type="GO" id="GO:0016829">
    <property type="term" value="F:lyase activity"/>
    <property type="evidence" value="ECO:0007669"/>
    <property type="project" value="UniProtKB-KW"/>
</dbReference>
<comment type="caution">
    <text evidence="2">The sequence shown here is derived from an EMBL/GenBank/DDBJ whole genome shotgun (WGS) entry which is preliminary data.</text>
</comment>
<sequence length="253" mass="27484">MQQFKQLHQQATPLLLANVWDAASANCALKAGYQALGTSSAAIASMLGYEDGEKMSFSELAFIVQRIAASSLLPLSVDIEAGFNQVPEVIADHIQQLTELGAVGINIEDSRVETTRTLVVADEFATLLSDVRAQLQKRQIEVFINVRCDAFLLDLDNAREEAIKRAKCYQQAGADGLFFPCITAIDDIKAVVASTTLPINVMSMPELPNVETLKNIGVKRISTGNFAHDAIYTRLGHLLADIKQTGSCAPLFE</sequence>
<dbReference type="InterPro" id="IPR039556">
    <property type="entry name" value="ICL/PEPM"/>
</dbReference>
<dbReference type="EMBL" id="JAKNAX010000036">
    <property type="protein sequence ID" value="MDE1347336.1"/>
    <property type="molecule type" value="Genomic_DNA"/>
</dbReference>
<accession>A0A9X4F939</accession>
<dbReference type="CDD" id="cd00377">
    <property type="entry name" value="ICL_PEPM"/>
    <property type="match status" value="1"/>
</dbReference>
<protein>
    <submittedName>
        <fullName evidence="2">Isocitrate lyase/phosphoenolpyruvate mutase family protein</fullName>
    </submittedName>
</protein>
<dbReference type="InterPro" id="IPR040442">
    <property type="entry name" value="Pyrv_kinase-like_dom_sf"/>
</dbReference>
<keyword evidence="1" id="KW-0479">Metal-binding</keyword>
<organism evidence="2 3">
    <name type="scientific">Vibrio aestuarianus</name>
    <dbReference type="NCBI Taxonomy" id="28171"/>
    <lineage>
        <taxon>Bacteria</taxon>
        <taxon>Pseudomonadati</taxon>
        <taxon>Pseudomonadota</taxon>
        <taxon>Gammaproteobacteria</taxon>
        <taxon>Vibrionales</taxon>
        <taxon>Vibrionaceae</taxon>
        <taxon>Vibrio</taxon>
    </lineage>
</organism>
<gene>
    <name evidence="2" type="ORF">L9X51_12950</name>
</gene>
<dbReference type="PANTHER" id="PTHR42905:SF16">
    <property type="entry name" value="CARBOXYPHOSPHONOENOLPYRUVATE PHOSPHONOMUTASE-LIKE PROTEIN (AFU_ORTHOLOGUE AFUA_5G07230)"/>
    <property type="match status" value="1"/>
</dbReference>
<proteinExistence type="predicted"/>
<evidence type="ECO:0000256" key="1">
    <source>
        <dbReference type="ARBA" id="ARBA00022723"/>
    </source>
</evidence>
<dbReference type="GO" id="GO:0046872">
    <property type="term" value="F:metal ion binding"/>
    <property type="evidence" value="ECO:0007669"/>
    <property type="project" value="UniProtKB-KW"/>
</dbReference>